<dbReference type="Proteomes" id="UP000054516">
    <property type="component" value="Unassembled WGS sequence"/>
</dbReference>
<evidence type="ECO:0000313" key="2">
    <source>
        <dbReference type="Proteomes" id="UP000054516"/>
    </source>
</evidence>
<reference evidence="1" key="1">
    <citation type="submission" date="2016-03" db="EMBL/GenBank/DDBJ databases">
        <title>Draft genome sequence of Rosellinia necatrix.</title>
        <authorList>
            <person name="Kanematsu S."/>
        </authorList>
    </citation>
    <scope>NUCLEOTIDE SEQUENCE [LARGE SCALE GENOMIC DNA]</scope>
    <source>
        <strain evidence="1">W97</strain>
    </source>
</reference>
<gene>
    <name evidence="1" type="ORF">SAMD00023353_6400250</name>
</gene>
<sequence length="62" mass="6806">MKFPRSLELTAEVSCGSAKLPLTPLSGDLASPTYDLHGLRLRVTPKFWGKGSDAFGRYCAYK</sequence>
<dbReference type="AlphaFoldDB" id="A0A1S8AAA5"/>
<proteinExistence type="predicted"/>
<keyword evidence="2" id="KW-1185">Reference proteome</keyword>
<accession>A0A1S8AAA5</accession>
<evidence type="ECO:0000313" key="1">
    <source>
        <dbReference type="EMBL" id="GAW27036.1"/>
    </source>
</evidence>
<organism evidence="1">
    <name type="scientific">Rosellinia necatrix</name>
    <name type="common">White root-rot fungus</name>
    <dbReference type="NCBI Taxonomy" id="77044"/>
    <lineage>
        <taxon>Eukaryota</taxon>
        <taxon>Fungi</taxon>
        <taxon>Dikarya</taxon>
        <taxon>Ascomycota</taxon>
        <taxon>Pezizomycotina</taxon>
        <taxon>Sordariomycetes</taxon>
        <taxon>Xylariomycetidae</taxon>
        <taxon>Xylariales</taxon>
        <taxon>Xylariaceae</taxon>
        <taxon>Rosellinia</taxon>
    </lineage>
</organism>
<protein>
    <submittedName>
        <fullName evidence="1">Uncharacterized protein</fullName>
    </submittedName>
</protein>
<dbReference type="EMBL" id="DF977509">
    <property type="protein sequence ID" value="GAW27036.1"/>
    <property type="molecule type" value="Genomic_DNA"/>
</dbReference>
<name>A0A1S8AAA5_ROSNE</name>